<dbReference type="AlphaFoldDB" id="A0A2U0U324"/>
<dbReference type="Proteomes" id="UP000245870">
    <property type="component" value="Unassembled WGS sequence"/>
</dbReference>
<gene>
    <name evidence="2" type="ORF">C7379_11775</name>
</gene>
<evidence type="ECO:0000313" key="3">
    <source>
        <dbReference type="Proteomes" id="UP000245870"/>
    </source>
</evidence>
<proteinExistence type="predicted"/>
<evidence type="ECO:0000256" key="1">
    <source>
        <dbReference type="SAM" id="MobiDB-lite"/>
    </source>
</evidence>
<feature type="region of interest" description="Disordered" evidence="1">
    <location>
        <begin position="1"/>
        <end position="56"/>
    </location>
</feature>
<evidence type="ECO:0000313" key="2">
    <source>
        <dbReference type="EMBL" id="PVX50677.1"/>
    </source>
</evidence>
<name>A0A2U0U324_9BACT</name>
<reference evidence="2 3" key="1">
    <citation type="submission" date="2018-05" db="EMBL/GenBank/DDBJ databases">
        <title>Genomic Encyclopedia of Type Strains, Phase IV (KMG-IV): sequencing the most valuable type-strain genomes for metagenomic binning, comparative biology and taxonomic classification.</title>
        <authorList>
            <person name="Goeker M."/>
        </authorList>
    </citation>
    <scope>NUCLEOTIDE SEQUENCE [LARGE SCALE GENOMIC DNA]</scope>
    <source>
        <strain evidence="2 3">DSM 100333</strain>
    </source>
</reference>
<organism evidence="2 3">
    <name type="scientific">Hallella colorans</name>
    <dbReference type="NCBI Taxonomy" id="1703337"/>
    <lineage>
        <taxon>Bacteria</taxon>
        <taxon>Pseudomonadati</taxon>
        <taxon>Bacteroidota</taxon>
        <taxon>Bacteroidia</taxon>
        <taxon>Bacteroidales</taxon>
        <taxon>Prevotellaceae</taxon>
        <taxon>Hallella</taxon>
    </lineage>
</organism>
<protein>
    <submittedName>
        <fullName evidence="2">Uncharacterized protein</fullName>
    </submittedName>
</protein>
<keyword evidence="3" id="KW-1185">Reference proteome</keyword>
<dbReference type="EMBL" id="QENY01000017">
    <property type="protein sequence ID" value="PVX50677.1"/>
    <property type="molecule type" value="Genomic_DNA"/>
</dbReference>
<sequence length="56" mass="6056">MAYLPTGYSLASNTPKMGHVHKTLSTSEKQSSMPISATNAISRRPPLSTNGDTKRH</sequence>
<feature type="compositionally biased region" description="Polar residues" evidence="1">
    <location>
        <begin position="23"/>
        <end position="56"/>
    </location>
</feature>
<accession>A0A2U0U324</accession>
<comment type="caution">
    <text evidence="2">The sequence shown here is derived from an EMBL/GenBank/DDBJ whole genome shotgun (WGS) entry which is preliminary data.</text>
</comment>